<protein>
    <submittedName>
        <fullName evidence="2">Uncharacterized protein</fullName>
    </submittedName>
</protein>
<comment type="caution">
    <text evidence="2">The sequence shown here is derived from an EMBL/GenBank/DDBJ whole genome shotgun (WGS) entry which is preliminary data.</text>
</comment>
<feature type="region of interest" description="Disordered" evidence="1">
    <location>
        <begin position="1"/>
        <end position="27"/>
    </location>
</feature>
<evidence type="ECO:0000313" key="3">
    <source>
        <dbReference type="Proteomes" id="UP000717585"/>
    </source>
</evidence>
<gene>
    <name evidence="2" type="ORF">J8273_3429</name>
</gene>
<name>A0A8J6E1N9_9EUKA</name>
<dbReference type="EMBL" id="JAHDYR010000025">
    <property type="protein sequence ID" value="KAG9393296.1"/>
    <property type="molecule type" value="Genomic_DNA"/>
</dbReference>
<proteinExistence type="predicted"/>
<reference evidence="2" key="1">
    <citation type="submission" date="2021-05" db="EMBL/GenBank/DDBJ databases">
        <title>A free-living protist that lacks canonical eukaryotic 1 DNA replication and segregation systems.</title>
        <authorList>
            <person name="Salas-Leiva D.E."/>
            <person name="Tromer E.C."/>
            <person name="Curtis B.A."/>
            <person name="Jerlstrom-Hultqvist J."/>
            <person name="Kolisko M."/>
            <person name="Yi Z."/>
            <person name="Salas-Leiva J.S."/>
            <person name="Gallot-Lavallee L."/>
            <person name="Kops G.J.P.L."/>
            <person name="Archibald J.M."/>
            <person name="Simpson A.G.B."/>
            <person name="Roger A.J."/>
        </authorList>
    </citation>
    <scope>NUCLEOTIDE SEQUENCE</scope>
    <source>
        <strain evidence="2">BICM</strain>
    </source>
</reference>
<sequence length="216" mass="24916">MKSAGKNRQNSQSRKPMSGDPYTVAHRIDPSKFSSDISLRNHPKPSLQAIKDCCIHYESKAAGNVSTTSPLARHLFNMSREVQSMVDELIQREQRMRIRLQTLQSVSEEWTAVFGDYHVPDTGEPATPSGLLKYLNRLELANSENVRHVRHCDNQIANMKVDHERQMEFAGRQHREREEANLEMMQAEHQRLLNELSYEFRLAQDMQSLASRPQCV</sequence>
<organism evidence="2 3">
    <name type="scientific">Carpediemonas membranifera</name>
    <dbReference type="NCBI Taxonomy" id="201153"/>
    <lineage>
        <taxon>Eukaryota</taxon>
        <taxon>Metamonada</taxon>
        <taxon>Carpediemonas-like organisms</taxon>
        <taxon>Carpediemonas</taxon>
    </lineage>
</organism>
<evidence type="ECO:0000313" key="2">
    <source>
        <dbReference type="EMBL" id="KAG9393296.1"/>
    </source>
</evidence>
<feature type="compositionally biased region" description="Polar residues" evidence="1">
    <location>
        <begin position="1"/>
        <end position="15"/>
    </location>
</feature>
<accession>A0A8J6E1N9</accession>
<dbReference type="Proteomes" id="UP000717585">
    <property type="component" value="Unassembled WGS sequence"/>
</dbReference>
<dbReference type="AlphaFoldDB" id="A0A8J6E1N9"/>
<keyword evidence="3" id="KW-1185">Reference proteome</keyword>
<evidence type="ECO:0000256" key="1">
    <source>
        <dbReference type="SAM" id="MobiDB-lite"/>
    </source>
</evidence>